<dbReference type="OrthoDB" id="7192182at2"/>
<keyword evidence="1" id="KW-1133">Transmembrane helix</keyword>
<sequence length="187" mass="20675">MSDFEFTFALFGLLLGLSLAEVLGGLARALEARLRIGKAFRIGWLTPLLGAFVVLDLLSFWQAAWVSRDVIDVTGFVLMAVTVFAGSYYLASSLVFPRSLEDAVDLDVHFFRVRRIVIGVMLALLLVQLAFYASVPELAVRLRAALPIALTALLLCLMTIAMFVRDPFWARLAMAALVARYVLAYIL</sequence>
<feature type="transmembrane region" description="Helical" evidence="1">
    <location>
        <begin position="39"/>
        <end position="61"/>
    </location>
</feature>
<feature type="transmembrane region" description="Helical" evidence="1">
    <location>
        <begin position="73"/>
        <end position="96"/>
    </location>
</feature>
<proteinExistence type="predicted"/>
<dbReference type="EMBL" id="FOZV01000008">
    <property type="protein sequence ID" value="SFS84498.1"/>
    <property type="molecule type" value="Genomic_DNA"/>
</dbReference>
<dbReference type="Proteomes" id="UP000198788">
    <property type="component" value="Unassembled WGS sequence"/>
</dbReference>
<feature type="transmembrane region" description="Helical" evidence="1">
    <location>
        <begin position="142"/>
        <end position="162"/>
    </location>
</feature>
<organism evidence="2 3">
    <name type="scientific">Brevundimonas viscosa</name>
    <dbReference type="NCBI Taxonomy" id="871741"/>
    <lineage>
        <taxon>Bacteria</taxon>
        <taxon>Pseudomonadati</taxon>
        <taxon>Pseudomonadota</taxon>
        <taxon>Alphaproteobacteria</taxon>
        <taxon>Caulobacterales</taxon>
        <taxon>Caulobacteraceae</taxon>
        <taxon>Brevundimonas</taxon>
    </lineage>
</organism>
<evidence type="ECO:0000313" key="3">
    <source>
        <dbReference type="Proteomes" id="UP000198788"/>
    </source>
</evidence>
<dbReference type="AlphaFoldDB" id="A0A1I6T633"/>
<protein>
    <submittedName>
        <fullName evidence="2">Uncharacterized protein</fullName>
    </submittedName>
</protein>
<keyword evidence="1" id="KW-0472">Membrane</keyword>
<evidence type="ECO:0000256" key="1">
    <source>
        <dbReference type="SAM" id="Phobius"/>
    </source>
</evidence>
<keyword evidence="1" id="KW-0812">Transmembrane</keyword>
<dbReference type="RefSeq" id="WP_092312613.1">
    <property type="nucleotide sequence ID" value="NZ_FOZV01000008.1"/>
</dbReference>
<evidence type="ECO:0000313" key="2">
    <source>
        <dbReference type="EMBL" id="SFS84498.1"/>
    </source>
</evidence>
<reference evidence="3" key="1">
    <citation type="submission" date="2016-10" db="EMBL/GenBank/DDBJ databases">
        <authorList>
            <person name="Varghese N."/>
            <person name="Submissions S."/>
        </authorList>
    </citation>
    <scope>NUCLEOTIDE SEQUENCE [LARGE SCALE GENOMIC DNA]</scope>
    <source>
        <strain evidence="3">CGMCC 1.10683</strain>
    </source>
</reference>
<keyword evidence="3" id="KW-1185">Reference proteome</keyword>
<accession>A0A1I6T633</accession>
<gene>
    <name evidence="2" type="ORF">SAMN05192570_2984</name>
</gene>
<feature type="transmembrane region" description="Helical" evidence="1">
    <location>
        <begin position="116"/>
        <end position="135"/>
    </location>
</feature>
<dbReference type="STRING" id="871741.SAMN05192570_2984"/>
<name>A0A1I6T633_9CAUL</name>